<dbReference type="GO" id="GO:0016787">
    <property type="term" value="F:hydrolase activity"/>
    <property type="evidence" value="ECO:0007669"/>
    <property type="project" value="InterPro"/>
</dbReference>
<comment type="caution">
    <text evidence="1">The sequence shown here is derived from an EMBL/GenBank/DDBJ whole genome shotgun (WGS) entry which is preliminary data.</text>
</comment>
<sequence length="187" mass="20797">MKVAEADILIVPGYTNSRPEHWMSRWQDRLSTARRVEQDEWSKPVRADWTRRMAECVNEAERPVVIIAHSLGVATAIQALPEFRRPIAGAFLVAPPEVDNPKIRPRHLMTFGPYPRDPLPFPSLVVASRNDPFGSYEHAGDIANAWGSMLIDAGESGHLNAESGHGPWPEGTMVFAQFLSKLAHPAN</sequence>
<dbReference type="Proteomes" id="UP000246352">
    <property type="component" value="Unassembled WGS sequence"/>
</dbReference>
<dbReference type="SUPFAM" id="SSF53474">
    <property type="entry name" value="alpha/beta-Hydrolases"/>
    <property type="match status" value="1"/>
</dbReference>
<dbReference type="OrthoDB" id="9804993at2"/>
<keyword evidence="2" id="KW-1185">Reference proteome</keyword>
<reference evidence="1 2" key="1">
    <citation type="submission" date="2018-05" db="EMBL/GenBank/DDBJ databases">
        <title>Genomic Encyclopedia of Type Strains, Phase IV (KMG-IV): sequencing the most valuable type-strain genomes for metagenomic binning, comparative biology and taxonomic classification.</title>
        <authorList>
            <person name="Goeker M."/>
        </authorList>
    </citation>
    <scope>NUCLEOTIDE SEQUENCE [LARGE SCALE GENOMIC DNA]</scope>
    <source>
        <strain evidence="1 2">DSM 16791</strain>
    </source>
</reference>
<dbReference type="InterPro" id="IPR029058">
    <property type="entry name" value="AB_hydrolase_fold"/>
</dbReference>
<accession>A0A317PUL0</accession>
<evidence type="ECO:0000313" key="2">
    <source>
        <dbReference type="Proteomes" id="UP000246352"/>
    </source>
</evidence>
<name>A0A317PUL0_9HYPH</name>
<dbReference type="InterPro" id="IPR010662">
    <property type="entry name" value="RBBP9/YdeN"/>
</dbReference>
<gene>
    <name evidence="1" type="ORF">DFR52_1011072</name>
</gene>
<organism evidence="1 2">
    <name type="scientific">Hoeflea marina</name>
    <dbReference type="NCBI Taxonomy" id="274592"/>
    <lineage>
        <taxon>Bacteria</taxon>
        <taxon>Pseudomonadati</taxon>
        <taxon>Pseudomonadota</taxon>
        <taxon>Alphaproteobacteria</taxon>
        <taxon>Hyphomicrobiales</taxon>
        <taxon>Rhizobiaceae</taxon>
        <taxon>Hoeflea</taxon>
    </lineage>
</organism>
<proteinExistence type="predicted"/>
<dbReference type="Pfam" id="PF06821">
    <property type="entry name" value="Ser_hydrolase"/>
    <property type="match status" value="1"/>
</dbReference>
<protein>
    <recommendedName>
        <fullName evidence="3">Alpha/beta hydrolase</fullName>
    </recommendedName>
</protein>
<evidence type="ECO:0000313" key="1">
    <source>
        <dbReference type="EMBL" id="PWW04374.1"/>
    </source>
</evidence>
<dbReference type="EMBL" id="QGTR01000001">
    <property type="protein sequence ID" value="PWW04374.1"/>
    <property type="molecule type" value="Genomic_DNA"/>
</dbReference>
<dbReference type="RefSeq" id="WP_110030811.1">
    <property type="nucleotide sequence ID" value="NZ_QGTR01000001.1"/>
</dbReference>
<dbReference type="Gene3D" id="3.40.50.1820">
    <property type="entry name" value="alpha/beta hydrolase"/>
    <property type="match status" value="1"/>
</dbReference>
<dbReference type="AlphaFoldDB" id="A0A317PUL0"/>
<evidence type="ECO:0008006" key="3">
    <source>
        <dbReference type="Google" id="ProtNLM"/>
    </source>
</evidence>